<proteinExistence type="predicted"/>
<keyword evidence="2" id="KW-1185">Reference proteome</keyword>
<name>A0ABZ2FDZ3_9MICO</name>
<accession>A0ABZ2FDZ3</accession>
<evidence type="ECO:0000313" key="2">
    <source>
        <dbReference type="Proteomes" id="UP001381003"/>
    </source>
</evidence>
<gene>
    <name evidence="1" type="ORF">N5P18_00285</name>
</gene>
<evidence type="ECO:0000313" key="1">
    <source>
        <dbReference type="EMBL" id="WWF05346.1"/>
    </source>
</evidence>
<dbReference type="RefSeq" id="WP_338538348.1">
    <property type="nucleotide sequence ID" value="NZ_CP104874.1"/>
</dbReference>
<protein>
    <submittedName>
        <fullName evidence="1">Uncharacterized protein</fullName>
    </submittedName>
</protein>
<reference evidence="1 2" key="1">
    <citation type="submission" date="2022-09" db="EMBL/GenBank/DDBJ databases">
        <title>Complete genome sequence of Janibacter terrae strain COS04-44, PCL-degrading bacteria isolated from oil spilled coast.</title>
        <authorList>
            <person name="Park H."/>
            <person name="Kim J.Y."/>
            <person name="An S.H."/>
            <person name="Lee C.M."/>
            <person name="Weon H.-Y."/>
        </authorList>
    </citation>
    <scope>NUCLEOTIDE SEQUENCE [LARGE SCALE GENOMIC DNA]</scope>
    <source>
        <strain evidence="1 2">COS04-44</strain>
    </source>
</reference>
<sequence length="143" mass="15330">MSFDDLPQGWHTRPLTDSTLAADVVDLVVRDSERELGCISLLLCDTGGRMVQPVTITEMDLHPGAEEDAVFDTIIGGLADSIGGFVAAIGRPRGLAPDDRARDLHEEALAASRRHGVPLLGTYLATPQGVVEMPVWEELRATG</sequence>
<dbReference type="Proteomes" id="UP001381003">
    <property type="component" value="Chromosome"/>
</dbReference>
<dbReference type="EMBL" id="CP104874">
    <property type="protein sequence ID" value="WWF05346.1"/>
    <property type="molecule type" value="Genomic_DNA"/>
</dbReference>
<organism evidence="1 2">
    <name type="scientific">Janibacter terrae</name>
    <dbReference type="NCBI Taxonomy" id="103817"/>
    <lineage>
        <taxon>Bacteria</taxon>
        <taxon>Bacillati</taxon>
        <taxon>Actinomycetota</taxon>
        <taxon>Actinomycetes</taxon>
        <taxon>Micrococcales</taxon>
        <taxon>Intrasporangiaceae</taxon>
        <taxon>Janibacter</taxon>
    </lineage>
</organism>